<dbReference type="GO" id="GO:0046872">
    <property type="term" value="F:metal ion binding"/>
    <property type="evidence" value="ECO:0007669"/>
    <property type="project" value="UniProtKB-KW"/>
</dbReference>
<dbReference type="OrthoDB" id="10267182at2759"/>
<feature type="binding site" evidence="7">
    <location>
        <position position="13"/>
    </location>
    <ligand>
        <name>Mg(2+)</name>
        <dbReference type="ChEBI" id="CHEBI:18420"/>
    </ligand>
</feature>
<keyword evidence="2 7" id="KW-0479">Metal-binding</keyword>
<keyword evidence="4 7" id="KW-0460">Magnesium</keyword>
<evidence type="ECO:0000256" key="2">
    <source>
        <dbReference type="ARBA" id="ARBA00022723"/>
    </source>
</evidence>
<dbReference type="GO" id="GO:0016791">
    <property type="term" value="F:phosphatase activity"/>
    <property type="evidence" value="ECO:0007669"/>
    <property type="project" value="InterPro"/>
</dbReference>
<dbReference type="SUPFAM" id="SSF56784">
    <property type="entry name" value="HAD-like"/>
    <property type="match status" value="1"/>
</dbReference>
<dbReference type="InterPro" id="IPR036412">
    <property type="entry name" value="HAD-like_sf"/>
</dbReference>
<evidence type="ECO:0000256" key="4">
    <source>
        <dbReference type="ARBA" id="ARBA00022842"/>
    </source>
</evidence>
<keyword evidence="9" id="KW-1185">Reference proteome</keyword>
<dbReference type="STRING" id="337451.A0A3S3NP81"/>
<evidence type="ECO:0000256" key="7">
    <source>
        <dbReference type="PIRSR" id="PIRSR031051-3"/>
    </source>
</evidence>
<protein>
    <submittedName>
        <fullName evidence="8">Inorganic pyrophosphatase 1</fullName>
    </submittedName>
</protein>
<dbReference type="Proteomes" id="UP000283530">
    <property type="component" value="Unassembled WGS sequence"/>
</dbReference>
<dbReference type="Pfam" id="PF06888">
    <property type="entry name" value="Put_Phosphatase"/>
    <property type="match status" value="1"/>
</dbReference>
<dbReference type="NCBIfam" id="TIGR01488">
    <property type="entry name" value="HAD-SF-IB"/>
    <property type="match status" value="1"/>
</dbReference>
<evidence type="ECO:0000256" key="6">
    <source>
        <dbReference type="PIRSR" id="PIRSR031051-2"/>
    </source>
</evidence>
<feature type="binding site" evidence="7">
    <location>
        <position position="180"/>
    </location>
    <ligand>
        <name>Mg(2+)</name>
        <dbReference type="ChEBI" id="CHEBI:18420"/>
    </ligand>
</feature>
<keyword evidence="3" id="KW-0378">Hydrolase</keyword>
<comment type="caution">
    <text evidence="8">The sequence shown here is derived from an EMBL/GenBank/DDBJ whole genome shotgun (WGS) entry which is preliminary data.</text>
</comment>
<dbReference type="InterPro" id="IPR023214">
    <property type="entry name" value="HAD_sf"/>
</dbReference>
<feature type="active site" description="Nucleophile" evidence="5">
    <location>
        <position position="11"/>
    </location>
</feature>
<evidence type="ECO:0000256" key="3">
    <source>
        <dbReference type="ARBA" id="ARBA00022801"/>
    </source>
</evidence>
<sequence length="277" mass="31025">MAGGGIVVVFDFDKTIIDCDSDDWVINEMGATLIFEELQSTLPWNSLMDRMMGELHSLGKTVEEIGDCLKRITLHPQIITAIKSAYALGCELRIVSDANLLFIETVLKHHGLFDCFSEINTNPCSVDENGRLRIFPYHDSTSSPHGCSLCPTNMCKGLIVERIRDSVCTDRKKRIIYIGDGKGDFCPSSRLEEGDHVMPRKNFPLWDLICRNSSLLKAEVHEWSEASDLERVLLQLIDKISIEDSNISAQLLSADCKFQTIPIPSHEVLPKALPVPH</sequence>
<reference evidence="8 9" key="1">
    <citation type="journal article" date="2019" name="Nat. Plants">
        <title>Stout camphor tree genome fills gaps in understanding of flowering plant genome evolution.</title>
        <authorList>
            <person name="Chaw S.M."/>
            <person name="Liu Y.C."/>
            <person name="Wu Y.W."/>
            <person name="Wang H.Y."/>
            <person name="Lin C.I."/>
            <person name="Wu C.S."/>
            <person name="Ke H.M."/>
            <person name="Chang L.Y."/>
            <person name="Hsu C.Y."/>
            <person name="Yang H.T."/>
            <person name="Sudianto E."/>
            <person name="Hsu M.H."/>
            <person name="Wu K.P."/>
            <person name="Wang L.N."/>
            <person name="Leebens-Mack J.H."/>
            <person name="Tsai I.J."/>
        </authorList>
    </citation>
    <scope>NUCLEOTIDE SEQUENCE [LARGE SCALE GENOMIC DNA]</scope>
    <source>
        <strain evidence="9">cv. Chaw 1501</strain>
        <tissue evidence="8">Young leaves</tissue>
    </source>
</reference>
<dbReference type="PANTHER" id="PTHR20889:SF12">
    <property type="entry name" value="LP01149P"/>
    <property type="match status" value="1"/>
</dbReference>
<gene>
    <name evidence="8" type="ORF">CKAN_00075100</name>
</gene>
<evidence type="ECO:0000313" key="8">
    <source>
        <dbReference type="EMBL" id="RWR72523.1"/>
    </source>
</evidence>
<dbReference type="PIRSF" id="PIRSF031051">
    <property type="entry name" value="PyrdxlP_Pase_PHOSPHO2"/>
    <property type="match status" value="1"/>
</dbReference>
<feature type="binding site" evidence="6">
    <location>
        <position position="22"/>
    </location>
    <ligand>
        <name>substrate</name>
    </ligand>
</feature>
<feature type="binding site" evidence="6">
    <location>
        <position position="97"/>
    </location>
    <ligand>
        <name>substrate</name>
    </ligand>
</feature>
<dbReference type="Gene3D" id="3.40.50.1000">
    <property type="entry name" value="HAD superfamily/HAD-like"/>
    <property type="match status" value="1"/>
</dbReference>
<evidence type="ECO:0000313" key="9">
    <source>
        <dbReference type="Proteomes" id="UP000283530"/>
    </source>
</evidence>
<proteinExistence type="predicted"/>
<accession>A0A3S3NP81</accession>
<dbReference type="AlphaFoldDB" id="A0A3S3NP81"/>
<evidence type="ECO:0000256" key="1">
    <source>
        <dbReference type="ARBA" id="ARBA00001946"/>
    </source>
</evidence>
<evidence type="ECO:0000256" key="5">
    <source>
        <dbReference type="PIRSR" id="PIRSR031051-1"/>
    </source>
</evidence>
<dbReference type="PANTHER" id="PTHR20889">
    <property type="entry name" value="PHOSPHATASE, ORPHAN 1, 2"/>
    <property type="match status" value="1"/>
</dbReference>
<feature type="active site" description="Proton donor" evidence="5">
    <location>
        <position position="13"/>
    </location>
</feature>
<feature type="binding site" evidence="7">
    <location>
        <position position="11"/>
    </location>
    <ligand>
        <name>Mg(2+)</name>
        <dbReference type="ChEBI" id="CHEBI:18420"/>
    </ligand>
</feature>
<comment type="cofactor">
    <cofactor evidence="1 7">
        <name>Mg(2+)</name>
        <dbReference type="ChEBI" id="CHEBI:18420"/>
    </cofactor>
</comment>
<dbReference type="NCBIfam" id="TIGR01489">
    <property type="entry name" value="DKMTPPase-SF"/>
    <property type="match status" value="1"/>
</dbReference>
<dbReference type="EMBL" id="QPKB01000001">
    <property type="protein sequence ID" value="RWR72523.1"/>
    <property type="molecule type" value="Genomic_DNA"/>
</dbReference>
<name>A0A3S3NP81_9MAGN</name>
<dbReference type="InterPro" id="IPR016965">
    <property type="entry name" value="Pase_PHOSPHO-typ"/>
</dbReference>
<organism evidence="8 9">
    <name type="scientific">Cinnamomum micranthum f. kanehirae</name>
    <dbReference type="NCBI Taxonomy" id="337451"/>
    <lineage>
        <taxon>Eukaryota</taxon>
        <taxon>Viridiplantae</taxon>
        <taxon>Streptophyta</taxon>
        <taxon>Embryophyta</taxon>
        <taxon>Tracheophyta</taxon>
        <taxon>Spermatophyta</taxon>
        <taxon>Magnoliopsida</taxon>
        <taxon>Magnoliidae</taxon>
        <taxon>Laurales</taxon>
        <taxon>Lauraceae</taxon>
        <taxon>Cinnamomum</taxon>
    </lineage>
</organism>
<dbReference type="InterPro" id="IPR006384">
    <property type="entry name" value="HAD_hydro_PyrdxlP_Pase-like"/>
</dbReference>